<feature type="binding site" description="axial binding residue" evidence="3">
    <location>
        <position position="424"/>
    </location>
    <ligand>
        <name>heme</name>
        <dbReference type="ChEBI" id="CHEBI:30413"/>
    </ligand>
    <ligandPart>
        <name>Fe</name>
        <dbReference type="ChEBI" id="CHEBI:18248"/>
    </ligandPart>
</feature>
<reference evidence="7 8" key="1">
    <citation type="journal article" date="2017" name="Mol. Plant">
        <title>The Genome of Medicinal Plant Macleaya cordata Provides New Insights into Benzylisoquinoline Alkaloids Metabolism.</title>
        <authorList>
            <person name="Liu X."/>
            <person name="Liu Y."/>
            <person name="Huang P."/>
            <person name="Ma Y."/>
            <person name="Qing Z."/>
            <person name="Tang Q."/>
            <person name="Cao H."/>
            <person name="Cheng P."/>
            <person name="Zheng Y."/>
            <person name="Yuan Z."/>
            <person name="Zhou Y."/>
            <person name="Liu J."/>
            <person name="Tang Z."/>
            <person name="Zhuo Y."/>
            <person name="Zhang Y."/>
            <person name="Yu L."/>
            <person name="Huang J."/>
            <person name="Yang P."/>
            <person name="Peng Q."/>
            <person name="Zhang J."/>
            <person name="Jiang W."/>
            <person name="Zhang Z."/>
            <person name="Lin K."/>
            <person name="Ro D.K."/>
            <person name="Chen X."/>
            <person name="Xiong X."/>
            <person name="Shang Y."/>
            <person name="Huang S."/>
            <person name="Zeng J."/>
        </authorList>
    </citation>
    <scope>NUCLEOTIDE SEQUENCE [LARGE SCALE GENOMIC DNA]</scope>
    <source>
        <strain evidence="8">cv. BLH2017</strain>
        <tissue evidence="7">Root</tissue>
    </source>
</reference>
<dbReference type="GO" id="GO:0020037">
    <property type="term" value="F:heme binding"/>
    <property type="evidence" value="ECO:0007669"/>
    <property type="project" value="InterPro"/>
</dbReference>
<protein>
    <submittedName>
        <fullName evidence="7">Cytochrome P450</fullName>
    </submittedName>
</protein>
<evidence type="ECO:0000256" key="1">
    <source>
        <dbReference type="ARBA" id="ARBA00022723"/>
    </source>
</evidence>
<evidence type="ECO:0000256" key="6">
    <source>
        <dbReference type="SAM" id="SignalP"/>
    </source>
</evidence>
<dbReference type="GO" id="GO:0016705">
    <property type="term" value="F:oxidoreductase activity, acting on paired donors, with incorporation or reduction of molecular oxygen"/>
    <property type="evidence" value="ECO:0007669"/>
    <property type="project" value="InterPro"/>
</dbReference>
<evidence type="ECO:0000256" key="3">
    <source>
        <dbReference type="PIRSR" id="PIRSR602403-1"/>
    </source>
</evidence>
<dbReference type="GO" id="GO:0005506">
    <property type="term" value="F:iron ion binding"/>
    <property type="evidence" value="ECO:0007669"/>
    <property type="project" value="InterPro"/>
</dbReference>
<dbReference type="InterPro" id="IPR001128">
    <property type="entry name" value="Cyt_P450"/>
</dbReference>
<keyword evidence="5" id="KW-0472">Membrane</keyword>
<keyword evidence="4" id="KW-0503">Monooxygenase</keyword>
<dbReference type="InterPro" id="IPR036396">
    <property type="entry name" value="Cyt_P450_sf"/>
</dbReference>
<dbReference type="PANTHER" id="PTHR24286">
    <property type="entry name" value="CYTOCHROME P450 26"/>
    <property type="match status" value="1"/>
</dbReference>
<dbReference type="PANTHER" id="PTHR24286:SF305">
    <property type="entry name" value="CYTOCHROME P450 708A2"/>
    <property type="match status" value="1"/>
</dbReference>
<dbReference type="EMBL" id="MVGT01001452">
    <property type="protein sequence ID" value="OVA11986.1"/>
    <property type="molecule type" value="Genomic_DNA"/>
</dbReference>
<dbReference type="STRING" id="56857.A0A200QND1"/>
<dbReference type="GO" id="GO:0004497">
    <property type="term" value="F:monooxygenase activity"/>
    <property type="evidence" value="ECO:0007669"/>
    <property type="project" value="UniProtKB-KW"/>
</dbReference>
<evidence type="ECO:0000313" key="8">
    <source>
        <dbReference type="Proteomes" id="UP000195402"/>
    </source>
</evidence>
<dbReference type="PRINTS" id="PR00465">
    <property type="entry name" value="EP450IV"/>
</dbReference>
<organism evidence="7 8">
    <name type="scientific">Macleaya cordata</name>
    <name type="common">Five-seeded plume-poppy</name>
    <name type="synonym">Bocconia cordata</name>
    <dbReference type="NCBI Taxonomy" id="56857"/>
    <lineage>
        <taxon>Eukaryota</taxon>
        <taxon>Viridiplantae</taxon>
        <taxon>Streptophyta</taxon>
        <taxon>Embryophyta</taxon>
        <taxon>Tracheophyta</taxon>
        <taxon>Spermatophyta</taxon>
        <taxon>Magnoliopsida</taxon>
        <taxon>Ranunculales</taxon>
        <taxon>Papaveraceae</taxon>
        <taxon>Papaveroideae</taxon>
        <taxon>Macleaya</taxon>
    </lineage>
</organism>
<dbReference type="Gene3D" id="1.10.630.10">
    <property type="entry name" value="Cytochrome P450"/>
    <property type="match status" value="2"/>
</dbReference>
<dbReference type="GO" id="GO:0010268">
    <property type="term" value="P:brassinosteroid homeostasis"/>
    <property type="evidence" value="ECO:0007669"/>
    <property type="project" value="TreeGrafter"/>
</dbReference>
<keyword evidence="8" id="KW-1185">Reference proteome</keyword>
<evidence type="ECO:0000256" key="4">
    <source>
        <dbReference type="RuleBase" id="RU000461"/>
    </source>
</evidence>
<comment type="similarity">
    <text evidence="4">Belongs to the cytochrome P450 family.</text>
</comment>
<keyword evidence="5" id="KW-0812">Transmembrane</keyword>
<dbReference type="InParanoid" id="A0A200QND1"/>
<feature type="transmembrane region" description="Helical" evidence="5">
    <location>
        <begin position="275"/>
        <end position="302"/>
    </location>
</feature>
<keyword evidence="5" id="KW-1133">Transmembrane helix</keyword>
<keyword evidence="2 3" id="KW-0408">Iron</keyword>
<evidence type="ECO:0000256" key="5">
    <source>
        <dbReference type="SAM" id="Phobius"/>
    </source>
</evidence>
<dbReference type="GO" id="GO:0033075">
    <property type="term" value="P:isoquinoline alkaloid biosynthetic process"/>
    <property type="evidence" value="ECO:0007669"/>
    <property type="project" value="UniProtKB-ARBA"/>
</dbReference>
<keyword evidence="6" id="KW-0732">Signal</keyword>
<keyword evidence="3 4" id="KW-0349">Heme</keyword>
<dbReference type="GO" id="GO:0016125">
    <property type="term" value="P:sterol metabolic process"/>
    <property type="evidence" value="ECO:0007669"/>
    <property type="project" value="TreeGrafter"/>
</dbReference>
<evidence type="ECO:0000256" key="2">
    <source>
        <dbReference type="ARBA" id="ARBA00023004"/>
    </source>
</evidence>
<feature type="signal peptide" evidence="6">
    <location>
        <begin position="1"/>
        <end position="18"/>
    </location>
</feature>
<feature type="chain" id="PRO_5012284159" evidence="6">
    <location>
        <begin position="19"/>
        <end position="521"/>
    </location>
</feature>
<sequence>MWSYVVLCLIALATVSFSHYVYRWRNPKCKGGRLPPGSMGFPLIGETIQFFIPSNSLLDVPRFFKTRFSRYGKLFRTSLLGHPIVVSSDPEFNYFILQQERKLVQVWYMDSFSAIFGGTLRDAPDAHIHKYARHTVLNHVGTETLKEKLLLKFEVMANQALGSWSTQPSIELQTSITSMVFNFISMHLFGFDSTKSSENLIKMFSGFFQCFMTFPTNIPGTAFHRCMKNQKKAVKLIKNILYERINSPEKRCHKDFLDQVIEDMKTEEFLTEDFVVYWIFGLFLSSYASTSVTLTLAVTLLTDHPLVVKELRKEQETILRSRENADSALIWKEFKSMTFMPQVINEVLRMSISPLLLRKAMKDIHINGYVIPEGWKIMIIPSAIHMDPDKFTDPFAFNSWRWNDLGPNTSSKNFIPFGGGLRTCVGAEFSKTLMSVFLHVLVTKFRYGKRFRTSLAGRPIVISSDPEFNHYIFQQERKLVQLWYMDSFSAFMGGNIDATANAYIHKYIRNVILNHIGILKS</sequence>
<name>A0A200QND1_MACCD</name>
<comment type="caution">
    <text evidence="7">The sequence shown here is derived from an EMBL/GenBank/DDBJ whole genome shotgun (WGS) entry which is preliminary data.</text>
</comment>
<evidence type="ECO:0000313" key="7">
    <source>
        <dbReference type="EMBL" id="OVA11986.1"/>
    </source>
</evidence>
<dbReference type="AlphaFoldDB" id="A0A200QND1"/>
<proteinExistence type="inferred from homology"/>
<dbReference type="Pfam" id="PF00067">
    <property type="entry name" value="p450"/>
    <property type="match status" value="1"/>
</dbReference>
<dbReference type="SUPFAM" id="SSF48264">
    <property type="entry name" value="Cytochrome P450"/>
    <property type="match status" value="2"/>
</dbReference>
<keyword evidence="4" id="KW-0560">Oxidoreductase</keyword>
<dbReference type="PROSITE" id="PS00086">
    <property type="entry name" value="CYTOCHROME_P450"/>
    <property type="match status" value="1"/>
</dbReference>
<dbReference type="GO" id="GO:0016132">
    <property type="term" value="P:brassinosteroid biosynthetic process"/>
    <property type="evidence" value="ECO:0007669"/>
    <property type="project" value="TreeGrafter"/>
</dbReference>
<dbReference type="InterPro" id="IPR002403">
    <property type="entry name" value="Cyt_P450_E_grp-IV"/>
</dbReference>
<comment type="cofactor">
    <cofactor evidence="3">
        <name>heme</name>
        <dbReference type="ChEBI" id="CHEBI:30413"/>
    </cofactor>
</comment>
<dbReference type="OMA" id="SHYVYRW"/>
<dbReference type="Proteomes" id="UP000195402">
    <property type="component" value="Unassembled WGS sequence"/>
</dbReference>
<accession>A0A200QND1</accession>
<gene>
    <name evidence="7" type="ORF">BVC80_8767g22</name>
</gene>
<keyword evidence="1 3" id="KW-0479">Metal-binding</keyword>
<dbReference type="InterPro" id="IPR017972">
    <property type="entry name" value="Cyt_P450_CS"/>
</dbReference>
<dbReference type="OrthoDB" id="1372046at2759"/>